<keyword evidence="1" id="KW-0812">Transmembrane</keyword>
<dbReference type="OrthoDB" id="9814116at2"/>
<keyword evidence="1" id="KW-1133">Transmembrane helix</keyword>
<proteinExistence type="predicted"/>
<protein>
    <recommendedName>
        <fullName evidence="4">Zinc ribbon protein</fullName>
    </recommendedName>
</protein>
<accession>A0A4R1N748</accession>
<name>A0A4R1N748_9GAMM</name>
<comment type="caution">
    <text evidence="2">The sequence shown here is derived from an EMBL/GenBank/DDBJ whole genome shotgun (WGS) entry which is preliminary data.</text>
</comment>
<dbReference type="RefSeq" id="WP_132921297.1">
    <property type="nucleotide sequence ID" value="NZ_SJOI01000001.1"/>
</dbReference>
<dbReference type="Proteomes" id="UP000294555">
    <property type="component" value="Unassembled WGS sequence"/>
</dbReference>
<evidence type="ECO:0008006" key="4">
    <source>
        <dbReference type="Google" id="ProtNLM"/>
    </source>
</evidence>
<reference evidence="2 3" key="1">
    <citation type="submission" date="2019-02" db="EMBL/GenBank/DDBJ databases">
        <title>Investigation of anaerobic lignin degradation for improved lignocellulosic biofuels.</title>
        <authorList>
            <person name="Deangelis K."/>
        </authorList>
    </citation>
    <scope>NUCLEOTIDE SEQUENCE [LARGE SCALE GENOMIC DNA]</scope>
    <source>
        <strain evidence="2 3">159R</strain>
    </source>
</reference>
<evidence type="ECO:0000313" key="3">
    <source>
        <dbReference type="Proteomes" id="UP000294555"/>
    </source>
</evidence>
<feature type="transmembrane region" description="Helical" evidence="1">
    <location>
        <begin position="46"/>
        <end position="63"/>
    </location>
</feature>
<organism evidence="2 3">
    <name type="scientific">Sodalis ligni</name>
    <dbReference type="NCBI Taxonomy" id="2697027"/>
    <lineage>
        <taxon>Bacteria</taxon>
        <taxon>Pseudomonadati</taxon>
        <taxon>Pseudomonadota</taxon>
        <taxon>Gammaproteobacteria</taxon>
        <taxon>Enterobacterales</taxon>
        <taxon>Bruguierivoracaceae</taxon>
        <taxon>Sodalis</taxon>
    </lineage>
</organism>
<sequence>MKIIGNLLILIGIIWVFGAMNIDVSVASDMGGRVNNIGLMNERQNYVVIGCFIILYGLIMAMLSKNYKHLKQCHQCAELVKEEARKCRYCGSDLEVRINDNDLPKIDAEMLK</sequence>
<keyword evidence="3" id="KW-1185">Reference proteome</keyword>
<dbReference type="EMBL" id="SJOI01000001">
    <property type="protein sequence ID" value="TCL02339.1"/>
    <property type="molecule type" value="Genomic_DNA"/>
</dbReference>
<evidence type="ECO:0000256" key="1">
    <source>
        <dbReference type="SAM" id="Phobius"/>
    </source>
</evidence>
<dbReference type="AlphaFoldDB" id="A0A4R1N748"/>
<gene>
    <name evidence="2" type="ORF">EZJ58_0344</name>
</gene>
<keyword evidence="1" id="KW-0472">Membrane</keyword>
<evidence type="ECO:0000313" key="2">
    <source>
        <dbReference type="EMBL" id="TCL02339.1"/>
    </source>
</evidence>
<feature type="transmembrane region" description="Helical" evidence="1">
    <location>
        <begin position="7"/>
        <end position="26"/>
    </location>
</feature>